<evidence type="ECO:0000313" key="2">
    <source>
        <dbReference type="EMBL" id="MDJ1370911.1"/>
    </source>
</evidence>
<reference evidence="2" key="2">
    <citation type="journal article" date="2022" name="Sci. Rep.">
        <title>In silico prediction of the enzymes involved in the degradation of the herbicide molinate by Gulosibacter molinativorax ON4T.</title>
        <authorList>
            <person name="Lopes A.R."/>
            <person name="Bunin E."/>
            <person name="Viana A.T."/>
            <person name="Froufe H."/>
            <person name="Munoz-Merida A."/>
            <person name="Pinho D."/>
            <person name="Figueiredo J."/>
            <person name="Barroso C."/>
            <person name="Vaz-Moreira I."/>
            <person name="Bellanger X."/>
            <person name="Egas C."/>
            <person name="Nunes O.C."/>
        </authorList>
    </citation>
    <scope>NUCLEOTIDE SEQUENCE</scope>
    <source>
        <strain evidence="2">ON4</strain>
    </source>
</reference>
<dbReference type="InterPro" id="IPR025159">
    <property type="entry name" value="AbiEi_N"/>
</dbReference>
<dbReference type="Pfam" id="PF13338">
    <property type="entry name" value="AbiEi_4"/>
    <property type="match status" value="1"/>
</dbReference>
<sequence length="359" mass="39169">MPAALVWIRIWPGPGVGWSTSTLVNGWWVPVKCQAFMSAPNSANEAGGKTHRTESCSAEGCVFYPIRLVGHGCANLSCCGRAALNLSAGRAVRDWPLSLCLGENLELFHLDRYNSSMKYSDVLRLIADVTASQWGMVTTAQAGALGIPRLALARLAAAGHLERLAHGVYRDAGAPSDEFEDLRAAWLSAEPKLLAEERLGDLKDGVVVASSSAALLHGVGDLWANRHEFVTRQRRQTQRAEIRYRQRILEDRDVTLAKGLPVMTLERTLADLLEEMGELSLVADALGSAVRKQPLDFDRLRDLFSPLAERNGFKRHDGGAVLEHLMEIAGLDLDSVARRILDDPKLSALVVAKYLEAAG</sequence>
<proteinExistence type="predicted"/>
<protein>
    <recommendedName>
        <fullName evidence="1">AbiEi antitoxin N-terminal domain-containing protein</fullName>
    </recommendedName>
</protein>
<name>A0ABT7C6S4_9MICO</name>
<evidence type="ECO:0000313" key="3">
    <source>
        <dbReference type="Proteomes" id="UP001170379"/>
    </source>
</evidence>
<comment type="caution">
    <text evidence="2">The sequence shown here is derived from an EMBL/GenBank/DDBJ whole genome shotgun (WGS) entry which is preliminary data.</text>
</comment>
<accession>A0ABT7C6S4</accession>
<gene>
    <name evidence="2" type="ORF">C7K25_05955</name>
</gene>
<organism evidence="2 3">
    <name type="scientific">Gulosibacter molinativorax</name>
    <dbReference type="NCBI Taxonomy" id="256821"/>
    <lineage>
        <taxon>Bacteria</taxon>
        <taxon>Bacillati</taxon>
        <taxon>Actinomycetota</taxon>
        <taxon>Actinomycetes</taxon>
        <taxon>Micrococcales</taxon>
        <taxon>Microbacteriaceae</taxon>
        <taxon>Gulosibacter</taxon>
    </lineage>
</organism>
<keyword evidence="3" id="KW-1185">Reference proteome</keyword>
<evidence type="ECO:0000259" key="1">
    <source>
        <dbReference type="Pfam" id="PF13338"/>
    </source>
</evidence>
<dbReference type="EMBL" id="PXVD01000007">
    <property type="protein sequence ID" value="MDJ1370911.1"/>
    <property type="molecule type" value="Genomic_DNA"/>
</dbReference>
<reference evidence="2" key="1">
    <citation type="submission" date="2018-03" db="EMBL/GenBank/DDBJ databases">
        <authorList>
            <person name="Nunes O.C."/>
            <person name="Lopes A.R."/>
            <person name="Froufe H."/>
            <person name="Munoz-Merida A."/>
            <person name="Barroso C."/>
            <person name="Egas C."/>
        </authorList>
    </citation>
    <scope>NUCLEOTIDE SEQUENCE</scope>
    <source>
        <strain evidence="2">ON4</strain>
    </source>
</reference>
<dbReference type="Proteomes" id="UP001170379">
    <property type="component" value="Unassembled WGS sequence"/>
</dbReference>
<feature type="domain" description="AbiEi antitoxin N-terminal" evidence="1">
    <location>
        <begin position="125"/>
        <end position="170"/>
    </location>
</feature>